<reference evidence="2 3" key="1">
    <citation type="submission" date="2016-08" db="EMBL/GenBank/DDBJ databases">
        <title>Genome sequence of Clavibacter michiganensis subsp. michiganensis strain CASJ007.</title>
        <authorList>
            <person name="Thapa S.P."/>
            <person name="Coaker G."/>
        </authorList>
    </citation>
    <scope>NUCLEOTIDE SEQUENCE [LARGE SCALE GENOMIC DNA]</scope>
    <source>
        <strain evidence="2">CASJ007</strain>
    </source>
</reference>
<dbReference type="AlphaFoldDB" id="A0A251XCJ4"/>
<keyword evidence="3" id="KW-1185">Reference proteome</keyword>
<organism evidence="2 3">
    <name type="scientific">Clavibacter michiganensis subsp. michiganensis</name>
    <dbReference type="NCBI Taxonomy" id="33013"/>
    <lineage>
        <taxon>Bacteria</taxon>
        <taxon>Bacillati</taxon>
        <taxon>Actinomycetota</taxon>
        <taxon>Actinomycetes</taxon>
        <taxon>Micrococcales</taxon>
        <taxon>Microbacteriaceae</taxon>
        <taxon>Clavibacter</taxon>
    </lineage>
</organism>
<evidence type="ECO:0000313" key="3">
    <source>
        <dbReference type="Proteomes" id="UP000195062"/>
    </source>
</evidence>
<gene>
    <name evidence="2" type="ORF">CMMCAS07_20560</name>
</gene>
<evidence type="ECO:0000256" key="1">
    <source>
        <dbReference type="SAM" id="MobiDB-lite"/>
    </source>
</evidence>
<dbReference type="EMBL" id="MDHH01000010">
    <property type="protein sequence ID" value="OUD99870.1"/>
    <property type="molecule type" value="Genomic_DNA"/>
</dbReference>
<dbReference type="Proteomes" id="UP000195062">
    <property type="component" value="Unassembled WGS sequence"/>
</dbReference>
<feature type="compositionally biased region" description="Polar residues" evidence="1">
    <location>
        <begin position="123"/>
        <end position="139"/>
    </location>
</feature>
<name>A0A251XCJ4_CLAMM</name>
<accession>A0A251XCJ4</accession>
<feature type="compositionally biased region" description="Polar residues" evidence="1">
    <location>
        <begin position="1"/>
        <end position="17"/>
    </location>
</feature>
<proteinExistence type="predicted"/>
<evidence type="ECO:0000313" key="2">
    <source>
        <dbReference type="EMBL" id="OUD99870.1"/>
    </source>
</evidence>
<feature type="region of interest" description="Disordered" evidence="1">
    <location>
        <begin position="63"/>
        <end position="139"/>
    </location>
</feature>
<sequence>MANDSGTSSATRESQSAPPRASMLPMTPSRTTARLSLTKVTCAARMTRSFPTSSGCCSIAMRASRSRRVARSVGRSMSDMERDASPPSSSGPCPPCAWRPCGEPPERSAPSAGMLRPAVWTARPTSVRSMPSQPASSRA</sequence>
<comment type="caution">
    <text evidence="2">The sequence shown here is derived from an EMBL/GenBank/DDBJ whole genome shotgun (WGS) entry which is preliminary data.</text>
</comment>
<feature type="region of interest" description="Disordered" evidence="1">
    <location>
        <begin position="1"/>
        <end position="34"/>
    </location>
</feature>
<protein>
    <submittedName>
        <fullName evidence="2">Uncharacterized protein</fullName>
    </submittedName>
</protein>